<dbReference type="EC" id="3.2.2.-" evidence="6"/>
<keyword evidence="1 6" id="KW-0378">Hydrolase</keyword>
<comment type="caution">
    <text evidence="8">The sequence shown here is derived from an EMBL/GenBank/DDBJ whole genome shotgun (WGS) entry which is preliminary data.</text>
</comment>
<evidence type="ECO:0000256" key="2">
    <source>
        <dbReference type="ARBA" id="ARBA00035119"/>
    </source>
</evidence>
<evidence type="ECO:0000256" key="3">
    <source>
        <dbReference type="ARBA" id="ARBA00035306"/>
    </source>
</evidence>
<accession>A0A8T1B8R6</accession>
<dbReference type="EMBL" id="RCMI01000885">
    <property type="protein sequence ID" value="KAG2895224.1"/>
    <property type="molecule type" value="Genomic_DNA"/>
</dbReference>
<dbReference type="AlphaFoldDB" id="A0A8T1B8R6"/>
<protein>
    <recommendedName>
        <fullName evidence="3 6">Queuosine 5'-phosphate N-glycosylase/hydrolase</fullName>
        <ecNumber evidence="6">3.2.2.-</ecNumber>
    </recommendedName>
    <alternativeName>
        <fullName evidence="4 6">Queuosine-nucleotide N-glycosylase/hydrolase</fullName>
    </alternativeName>
</protein>
<evidence type="ECO:0000313" key="8">
    <source>
        <dbReference type="EMBL" id="KAG2895224.1"/>
    </source>
</evidence>
<organism evidence="8 9">
    <name type="scientific">Phytophthora cactorum</name>
    <dbReference type="NCBI Taxonomy" id="29920"/>
    <lineage>
        <taxon>Eukaryota</taxon>
        <taxon>Sar</taxon>
        <taxon>Stramenopiles</taxon>
        <taxon>Oomycota</taxon>
        <taxon>Peronosporomycetes</taxon>
        <taxon>Peronosporales</taxon>
        <taxon>Peronosporaceae</taxon>
        <taxon>Phytophthora</taxon>
    </lineage>
</organism>
<dbReference type="VEuPathDB" id="FungiDB:PC110_g21433"/>
<evidence type="ECO:0000256" key="1">
    <source>
        <dbReference type="ARBA" id="ARBA00022801"/>
    </source>
</evidence>
<dbReference type="Pfam" id="PF10343">
    <property type="entry name" value="Q_salvage"/>
    <property type="match status" value="1"/>
</dbReference>
<gene>
    <name evidence="8" type="ORF">PC115_g17907</name>
</gene>
<evidence type="ECO:0000256" key="7">
    <source>
        <dbReference type="SAM" id="MobiDB-lite"/>
    </source>
</evidence>
<reference evidence="8" key="1">
    <citation type="submission" date="2018-10" db="EMBL/GenBank/DDBJ databases">
        <title>Effector identification in a new, highly contiguous assembly of the strawberry crown rot pathogen Phytophthora cactorum.</title>
        <authorList>
            <person name="Armitage A.D."/>
            <person name="Nellist C.F."/>
            <person name="Bates H."/>
            <person name="Vickerstaff R.J."/>
            <person name="Harrison R.J."/>
        </authorList>
    </citation>
    <scope>NUCLEOTIDE SEQUENCE</scope>
    <source>
        <strain evidence="8">4032</strain>
    </source>
</reference>
<dbReference type="GO" id="GO:0016787">
    <property type="term" value="F:hydrolase activity"/>
    <property type="evidence" value="ECO:0007669"/>
    <property type="project" value="UniProtKB-KW"/>
</dbReference>
<feature type="compositionally biased region" description="Low complexity" evidence="7">
    <location>
        <begin position="7"/>
        <end position="16"/>
    </location>
</feature>
<dbReference type="Proteomes" id="UP000774804">
    <property type="component" value="Unassembled WGS sequence"/>
</dbReference>
<sequence length="420" mass="48070">MHIPQHSTTSWRITTRSSRRTKTTRTAYSQVERGQHAPSKKIVYPVKNRQVGAWHPAAQHIANSANLNPEPRAASILYQHGGTPSPFYTRSACGAPLNYRYRFSHFMTFIWAPTSSAGALNGPYDAPVERLADKLGTKLSKDDRGVVTWDSGDFHYFEDVKQNGPLTCQYVFVLDALNFCFWPTQYMEYEHLARGLKTALLRDPHVLDADNLAMVTNETVTSWFHPFTPPQLDERRRKVREVGEVLQKFFDGQALNLIKKANFSAVEAIRLVLAYFPGFRDHALYKGEQVHFYKRAQILVGDVWAAYGRRTSGIASFHDIGKLTMFADYRVPQVLRPEGVLVYSSKLAELVDNKAEIPAGSEMELEIRAATIQAVEQIHKQMINRGHHLEVIELDWLLWQIGEDNKEDLLPHHRTWSIYY</sequence>
<comment type="catalytic activity">
    <reaction evidence="5 6">
        <text>queuosine 5'-phosphate + H2O = queuine + D-ribose 5-phosphate</text>
        <dbReference type="Rhea" id="RHEA:75387"/>
        <dbReference type="ChEBI" id="CHEBI:15377"/>
        <dbReference type="ChEBI" id="CHEBI:17433"/>
        <dbReference type="ChEBI" id="CHEBI:78346"/>
        <dbReference type="ChEBI" id="CHEBI:194371"/>
    </reaction>
    <physiologicalReaction direction="left-to-right" evidence="5 6">
        <dbReference type="Rhea" id="RHEA:75388"/>
    </physiologicalReaction>
</comment>
<comment type="function">
    <text evidence="6">Catalyzes the hydrolysis of queuosine 5'-phosphate, releasing the nucleobase queuine (q). Is required for salvage of queuine from exogenous queuosine (Q) that is imported and then converted to queuosine 5'-phosphate intracellularly.</text>
</comment>
<evidence type="ECO:0000256" key="6">
    <source>
        <dbReference type="RuleBase" id="RU365002"/>
    </source>
</evidence>
<dbReference type="PANTHER" id="PTHR21314">
    <property type="entry name" value="QUEUOSINE 5'-PHOSPHATE N-GLYCOSYLASE_HYDROLASE-RELATED"/>
    <property type="match status" value="1"/>
</dbReference>
<feature type="region of interest" description="Disordered" evidence="7">
    <location>
        <begin position="1"/>
        <end position="25"/>
    </location>
</feature>
<evidence type="ECO:0000256" key="4">
    <source>
        <dbReference type="ARBA" id="ARBA00035393"/>
    </source>
</evidence>
<name>A0A8T1B8R6_9STRA</name>
<proteinExistence type="inferred from homology"/>
<evidence type="ECO:0000256" key="5">
    <source>
        <dbReference type="ARBA" id="ARBA00048204"/>
    </source>
</evidence>
<dbReference type="PANTHER" id="PTHR21314:SF0">
    <property type="entry name" value="QUEUOSINE 5'-PHOSPHATE N-GLYCOSYLASE_HYDROLASE"/>
    <property type="match status" value="1"/>
</dbReference>
<dbReference type="GO" id="GO:0006400">
    <property type="term" value="P:tRNA modification"/>
    <property type="evidence" value="ECO:0007669"/>
    <property type="project" value="TreeGrafter"/>
</dbReference>
<evidence type="ECO:0000313" key="9">
    <source>
        <dbReference type="Proteomes" id="UP000774804"/>
    </source>
</evidence>
<comment type="similarity">
    <text evidence="2 6">Belongs to the QNG1 protein family.</text>
</comment>
<dbReference type="InterPro" id="IPR019438">
    <property type="entry name" value="Q_salvage"/>
</dbReference>